<evidence type="ECO:0008006" key="3">
    <source>
        <dbReference type="Google" id="ProtNLM"/>
    </source>
</evidence>
<evidence type="ECO:0000313" key="2">
    <source>
        <dbReference type="Proteomes" id="UP000228621"/>
    </source>
</evidence>
<name>A0A2A5JTP4_PSEO7</name>
<reference evidence="2" key="1">
    <citation type="journal article" date="2019" name="Genome Announc.">
        <title>Draft Genome Sequence of Pseudoalteromonas piscicida Strain 36Y ROTHPW, an Hypersaline Seawater Isolate from the South Coast of Sonora, Mexico.</title>
        <authorList>
            <person name="Sanchez-Diaz R."/>
            <person name="Molina-Garza Z.J."/>
            <person name="Cruz-Suarez L.E."/>
            <person name="Selvin J."/>
            <person name="Kiran G.S."/>
            <person name="Ibarra-Gamez J.C."/>
            <person name="Gomez-Gil B."/>
            <person name="Galaviz-Silva L."/>
        </authorList>
    </citation>
    <scope>NUCLEOTIDE SEQUENCE [LARGE SCALE GENOMIC DNA]</scope>
    <source>
        <strain evidence="2">36Y_RITHPW</strain>
    </source>
</reference>
<dbReference type="OrthoDB" id="9554317at2"/>
<sequence>MKLEFLHYWVIEPIETSLIPLDIEDFSVLKRKDVIAGSSLLGEEGKVFFEFLQRNHGLYDNSLWIFLNTPFSSQEDSFNYSECFRLVGEALFHFKISSPGLIVRNSTTGDITTKQPPNLHQSSESCRIESVSEPDLKRLIRLTAALQDLKHEQQQYFKSIFDYLRDIRNSPLFVAELALWSFLEHHWTPDKNGKSDIKKSLKCLLEFVCVDRSEKNNFNKLVTSVGSELGSSYNEHLLRNILAHGKHFTLKEKWSNENWANFHKVHEQLLELVTRGIEKQVFDT</sequence>
<dbReference type="RefSeq" id="WP_099640903.1">
    <property type="nucleotide sequence ID" value="NZ_NKHF01000023.1"/>
</dbReference>
<keyword evidence="2" id="KW-1185">Reference proteome</keyword>
<comment type="caution">
    <text evidence="1">The sequence shown here is derived from an EMBL/GenBank/DDBJ whole genome shotgun (WGS) entry which is preliminary data.</text>
</comment>
<evidence type="ECO:0000313" key="1">
    <source>
        <dbReference type="EMBL" id="PCK32833.1"/>
    </source>
</evidence>
<accession>A0A2A5JTP4</accession>
<dbReference type="Proteomes" id="UP000228621">
    <property type="component" value="Unassembled WGS sequence"/>
</dbReference>
<dbReference type="AlphaFoldDB" id="A0A2A5JTP4"/>
<dbReference type="EMBL" id="NKHF01000023">
    <property type="protein sequence ID" value="PCK32833.1"/>
    <property type="molecule type" value="Genomic_DNA"/>
</dbReference>
<proteinExistence type="predicted"/>
<protein>
    <recommendedName>
        <fullName evidence="3">Apea-like HEPN domain-containing protein</fullName>
    </recommendedName>
</protein>
<gene>
    <name evidence="1" type="ORF">CEX98_04375</name>
</gene>
<organism evidence="1 2">
    <name type="scientific">Pseudoalteromonas piscicida</name>
    <dbReference type="NCBI Taxonomy" id="43662"/>
    <lineage>
        <taxon>Bacteria</taxon>
        <taxon>Pseudomonadati</taxon>
        <taxon>Pseudomonadota</taxon>
        <taxon>Gammaproteobacteria</taxon>
        <taxon>Alteromonadales</taxon>
        <taxon>Pseudoalteromonadaceae</taxon>
        <taxon>Pseudoalteromonas</taxon>
    </lineage>
</organism>